<dbReference type="Gene3D" id="3.40.50.1000">
    <property type="entry name" value="HAD superfamily/HAD-like"/>
    <property type="match status" value="1"/>
</dbReference>
<dbReference type="AlphaFoldDB" id="A0A5B8LL45"/>
<keyword evidence="2" id="KW-1185">Reference proteome</keyword>
<evidence type="ECO:0000313" key="2">
    <source>
        <dbReference type="Proteomes" id="UP000315673"/>
    </source>
</evidence>
<proteinExistence type="predicted"/>
<dbReference type="EMBL" id="CP042306">
    <property type="protein sequence ID" value="QDZ08465.1"/>
    <property type="molecule type" value="Genomic_DNA"/>
</dbReference>
<dbReference type="InterPro" id="IPR023214">
    <property type="entry name" value="HAD_sf"/>
</dbReference>
<dbReference type="PANTHER" id="PTHR43434">
    <property type="entry name" value="PHOSPHOGLYCOLATE PHOSPHATASE"/>
    <property type="match status" value="1"/>
</dbReference>
<dbReference type="OrthoDB" id="9793014at2"/>
<dbReference type="PANTHER" id="PTHR43434:SF13">
    <property type="entry name" value="PHOSPHOGLYCOLATE PHOSPHATASE"/>
    <property type="match status" value="1"/>
</dbReference>
<dbReference type="Proteomes" id="UP000315673">
    <property type="component" value="Chromosome"/>
</dbReference>
<dbReference type="SFLD" id="SFLDG01129">
    <property type="entry name" value="C1.5:_HAD__Beta-PGM__Phosphata"/>
    <property type="match status" value="1"/>
</dbReference>
<gene>
    <name evidence="1" type="ORF">FPZ24_14120</name>
</gene>
<protein>
    <submittedName>
        <fullName evidence="1">HAD family hydrolase</fullName>
    </submittedName>
</protein>
<reference evidence="1 2" key="1">
    <citation type="submission" date="2019-07" db="EMBL/GenBank/DDBJ databases">
        <title>Full genome sequence of Sphingomonas sp. 4R-6-7(HKS19).</title>
        <authorList>
            <person name="Im W.-T."/>
        </authorList>
    </citation>
    <scope>NUCLEOTIDE SEQUENCE [LARGE SCALE GENOMIC DNA]</scope>
    <source>
        <strain evidence="1 2">HKS19</strain>
    </source>
</reference>
<dbReference type="InterPro" id="IPR041492">
    <property type="entry name" value="HAD_2"/>
</dbReference>
<dbReference type="SUPFAM" id="SSF56784">
    <property type="entry name" value="HAD-like"/>
    <property type="match status" value="1"/>
</dbReference>
<sequence>MTAAHPYKLVIFDFDGTLSDSGEWFISIVDDLADRFRFRRVDRDEIETLRRRPTREVIQHLGIPGWKLPMIARHVRARFRDSAAQIRTFDGVRAMLHTLTEAGIRMMLCSSNGEANVRAVLGADAARFEAYFCGSGLFGKVAKFRRAIKASGLTPPAILSIGDETRDIDAARAVGIGAGAVLWGYANPETLVAMGPDKAFATPDEIVAYLT</sequence>
<dbReference type="RefSeq" id="WP_146573018.1">
    <property type="nucleotide sequence ID" value="NZ_CP042306.1"/>
</dbReference>
<dbReference type="InterPro" id="IPR050155">
    <property type="entry name" value="HAD-like_hydrolase_sf"/>
</dbReference>
<accession>A0A5B8LL45</accession>
<dbReference type="GO" id="GO:0006281">
    <property type="term" value="P:DNA repair"/>
    <property type="evidence" value="ECO:0007669"/>
    <property type="project" value="TreeGrafter"/>
</dbReference>
<dbReference type="Gene3D" id="1.10.150.240">
    <property type="entry name" value="Putative phosphatase, domain 2"/>
    <property type="match status" value="1"/>
</dbReference>
<dbReference type="GO" id="GO:0005829">
    <property type="term" value="C:cytosol"/>
    <property type="evidence" value="ECO:0007669"/>
    <property type="project" value="TreeGrafter"/>
</dbReference>
<dbReference type="InterPro" id="IPR036412">
    <property type="entry name" value="HAD-like_sf"/>
</dbReference>
<dbReference type="Pfam" id="PF13419">
    <property type="entry name" value="HAD_2"/>
    <property type="match status" value="1"/>
</dbReference>
<dbReference type="KEGG" id="spai:FPZ24_14120"/>
<dbReference type="InterPro" id="IPR023198">
    <property type="entry name" value="PGP-like_dom2"/>
</dbReference>
<dbReference type="GO" id="GO:0008967">
    <property type="term" value="F:phosphoglycolate phosphatase activity"/>
    <property type="evidence" value="ECO:0007669"/>
    <property type="project" value="TreeGrafter"/>
</dbReference>
<evidence type="ECO:0000313" key="1">
    <source>
        <dbReference type="EMBL" id="QDZ08465.1"/>
    </source>
</evidence>
<dbReference type="SFLD" id="SFLDS00003">
    <property type="entry name" value="Haloacid_Dehalogenase"/>
    <property type="match status" value="1"/>
</dbReference>
<keyword evidence="1" id="KW-0378">Hydrolase</keyword>
<organism evidence="1 2">
    <name type="scientific">Sphingomonas panacisoli</name>
    <dbReference type="NCBI Taxonomy" id="1813879"/>
    <lineage>
        <taxon>Bacteria</taxon>
        <taxon>Pseudomonadati</taxon>
        <taxon>Pseudomonadota</taxon>
        <taxon>Alphaproteobacteria</taxon>
        <taxon>Sphingomonadales</taxon>
        <taxon>Sphingomonadaceae</taxon>
        <taxon>Sphingomonas</taxon>
    </lineage>
</organism>
<name>A0A5B8LL45_9SPHN</name>